<protein>
    <submittedName>
        <fullName evidence="1">LF1</fullName>
    </submittedName>
</protein>
<evidence type="ECO:0000313" key="2">
    <source>
        <dbReference type="Proteomes" id="UP000103620"/>
    </source>
</evidence>
<name>A0A0A7DKS6_EBVG</name>
<sequence>MALQTDTHAWRVEIGTRGLMFSNCVPLHLPEGQYHKLRLPVSAYEALAVARYGLVGSLWEVPAVNSALQCLAAAAPCKDVKIYPSCIFQVHAPMFVTIKTSLRCLNPHDLCLCLICVGAAILDIPLLCAPRDGAGARAAEGQAAAAQGGKLRVWGRLSPSSPTSLSLAFPYAGPPPVAWYRHSINLTRSEGVGIGKDCAQDHACPVPPQGHASSAADQAGVPERGRKRAHEGPGAGEAASAGRGDVALSQSRALLWRGLGWDTGRGRLAPGLAMSRDAASGSVHLDIQVDRAEEGWVCDVLLEPGPPTAREGCSLSMDPGLVTLKDAWTLFPLHPEHDAVVPPKEEIHVMAQGHLQGGTPSLWGFTFQEAACDQWVLRPRVWTAHSPIKMTVYNCGHKPLHIGPSTRLGLALFWPAERSDNLDAGRIFYQLTSGELYWGRTVARPPTLTLPVDELRPWPKLTPEEPMQH</sequence>
<organismHost>
    <name type="scientific">Homo sapiens</name>
    <name type="common">Human</name>
    <dbReference type="NCBI Taxonomy" id="9606"/>
</organismHost>
<dbReference type="EMBL" id="KF717093">
    <property type="protein sequence ID" value="AIM62244.1"/>
    <property type="molecule type" value="Genomic_DNA"/>
</dbReference>
<dbReference type="InterPro" id="IPR006882">
    <property type="entry name" value="Herpes_Orf11"/>
</dbReference>
<organism evidence="1 2">
    <name type="scientific">Epstein-Barr virus (strain GD1)</name>
    <name type="common">HHV-4</name>
    <name type="synonym">Human gammaherpesvirus 4</name>
    <dbReference type="NCBI Taxonomy" id="10376"/>
    <lineage>
        <taxon>Viruses</taxon>
        <taxon>Duplodnaviria</taxon>
        <taxon>Heunggongvirae</taxon>
        <taxon>Peploviricota</taxon>
        <taxon>Herviviricetes</taxon>
        <taxon>Herpesvirales</taxon>
        <taxon>Orthoherpesviridae</taxon>
        <taxon>Gammaherpesvirinae</taxon>
        <taxon>Lymphocryptovirus</taxon>
        <taxon>Lymphocryptovirus humangamma4</taxon>
    </lineage>
</organism>
<reference evidence="1 2" key="1">
    <citation type="submission" date="2013-09" db="EMBL/GenBank/DDBJ databases">
        <title>Permissive enhancer elements in EBV's chromatin regulate the expression of BZLF1 target genes revealing a global transcriptional function of BMRF1.</title>
        <authorList>
            <person name="Anne W."/>
            <person name="Marisa S."/>
            <person name="Alexander B."/>
            <person name="Tobias S."/>
            <person name="Wolfgang H."/>
        </authorList>
    </citation>
    <scope>NUCLEOTIDE SEQUENCE [LARGE SCALE GENOMIC DNA]</scope>
    <source>
        <strain evidence="1">Raji</strain>
    </source>
</reference>
<proteinExistence type="predicted"/>
<evidence type="ECO:0000313" key="1">
    <source>
        <dbReference type="EMBL" id="AIM62244.1"/>
    </source>
</evidence>
<dbReference type="Proteomes" id="UP000103620">
    <property type="component" value="Segment"/>
</dbReference>
<gene>
    <name evidence="1" type="primary">LF1</name>
</gene>
<dbReference type="Pfam" id="PF04797">
    <property type="entry name" value="Herpes_ORF11"/>
    <property type="match status" value="1"/>
</dbReference>
<accession>A0A0A7DKS6</accession>